<feature type="transmembrane region" description="Helical" evidence="3">
    <location>
        <begin position="452"/>
        <end position="470"/>
    </location>
</feature>
<dbReference type="OrthoDB" id="1987504at2"/>
<sequence>MGKCKICGTGIEDTEDMCEDCKALEDVDLIKSDDELEELLNSVMHSHTSYPNNDGDSFLSSVEMTIDPVKEIDNHKDSDEISVQLDSIANDLLEEYSLQDGQDEVVPSRLVSSELNIQSSYNLEDEEPLSVDSVSKEEEEPFSMDELSKEEEPFSMDALSKEEEEPFSIDALSKEEEEPFSVDALSSEEEEPFSVDALSSEEEEPFSVDALSSEEEEPFSIDALLGEEEEPFSMDTLSSEEEDTFSIDSLSTEESAETEEPFAIDSFMDEAESDLVISDTDSPISAVHSEETVRADNDLYAGIPGFEGIFDGIEDDDKEASSVSDIFADVLGTVSNYGADEEENNGTKSEKDEKKSSKKKKDFIKGLFENINNEETEKEFLKEKELAEVNAVQKAAKKEQKIADAAAKKAKKAEAKKSKLAVKATKKAAKKAEIESKLAEEEQDHSKINKKGATVVFVAFAALCAIIILGTNTFSYSASIGQAEDYFARKKYTKAYKEISGVDIKKDDQELANKIKTVMYVNKEYDSYNNYYAIQYYAEALNSLLNGLTKYDVYLDRASELGVKSDLQYVKSQILEELQEKYNLDEDGAKKITSIEDQEKYSDKVFAIAEKLVAKKKK</sequence>
<evidence type="ECO:0000313" key="5">
    <source>
        <dbReference type="Proteomes" id="UP000184038"/>
    </source>
</evidence>
<reference evidence="4 5" key="1">
    <citation type="submission" date="2016-11" db="EMBL/GenBank/DDBJ databases">
        <authorList>
            <person name="Jaros S."/>
            <person name="Januszkiewicz K."/>
            <person name="Wedrychowicz H."/>
        </authorList>
    </citation>
    <scope>NUCLEOTIDE SEQUENCE [LARGE SCALE GENOMIC DNA]</scope>
    <source>
        <strain evidence="4 5">DSM 15930</strain>
    </source>
</reference>
<feature type="region of interest" description="Disordered" evidence="2">
    <location>
        <begin position="124"/>
        <end position="259"/>
    </location>
</feature>
<dbReference type="AlphaFoldDB" id="A0A1M7H5H2"/>
<dbReference type="Proteomes" id="UP000184038">
    <property type="component" value="Unassembled WGS sequence"/>
</dbReference>
<feature type="region of interest" description="Disordered" evidence="2">
    <location>
        <begin position="334"/>
        <end position="355"/>
    </location>
</feature>
<keyword evidence="1" id="KW-0175">Coiled coil</keyword>
<evidence type="ECO:0000256" key="1">
    <source>
        <dbReference type="SAM" id="Coils"/>
    </source>
</evidence>
<keyword evidence="3" id="KW-0812">Transmembrane</keyword>
<evidence type="ECO:0000256" key="3">
    <source>
        <dbReference type="SAM" id="Phobius"/>
    </source>
</evidence>
<evidence type="ECO:0000256" key="2">
    <source>
        <dbReference type="SAM" id="MobiDB-lite"/>
    </source>
</evidence>
<organism evidence="4 5">
    <name type="scientific">Anaerosporobacter mobilis DSM 15930</name>
    <dbReference type="NCBI Taxonomy" id="1120996"/>
    <lineage>
        <taxon>Bacteria</taxon>
        <taxon>Bacillati</taxon>
        <taxon>Bacillota</taxon>
        <taxon>Clostridia</taxon>
        <taxon>Lachnospirales</taxon>
        <taxon>Lachnospiraceae</taxon>
        <taxon>Anaerosporobacter</taxon>
    </lineage>
</organism>
<name>A0A1M7H5H2_9FIRM</name>
<keyword evidence="3" id="KW-0472">Membrane</keyword>
<gene>
    <name evidence="4" type="ORF">SAMN02746066_01304</name>
</gene>
<proteinExistence type="predicted"/>
<feature type="coiled-coil region" evidence="1">
    <location>
        <begin position="364"/>
        <end position="451"/>
    </location>
</feature>
<feature type="compositionally biased region" description="Acidic residues" evidence="2">
    <location>
        <begin position="175"/>
        <end position="245"/>
    </location>
</feature>
<keyword evidence="5" id="KW-1185">Reference proteome</keyword>
<dbReference type="STRING" id="1120996.SAMN02746066_01304"/>
<dbReference type="RefSeq" id="WP_073284849.1">
    <property type="nucleotide sequence ID" value="NZ_FRCP01000007.1"/>
</dbReference>
<evidence type="ECO:0000313" key="4">
    <source>
        <dbReference type="EMBL" id="SHM23805.1"/>
    </source>
</evidence>
<keyword evidence="3" id="KW-1133">Transmembrane helix</keyword>
<protein>
    <submittedName>
        <fullName evidence="4">Uncharacterized protein</fullName>
    </submittedName>
</protein>
<accession>A0A1M7H5H2</accession>
<dbReference type="EMBL" id="FRCP01000007">
    <property type="protein sequence ID" value="SHM23805.1"/>
    <property type="molecule type" value="Genomic_DNA"/>
</dbReference>